<evidence type="ECO:0000256" key="4">
    <source>
        <dbReference type="SAM" id="MobiDB-lite"/>
    </source>
</evidence>
<comment type="caution">
    <text evidence="6">The sequence shown here is derived from an EMBL/GenBank/DDBJ whole genome shotgun (WGS) entry which is preliminary data.</text>
</comment>
<dbReference type="InterPro" id="IPR001680">
    <property type="entry name" value="WD40_rpt"/>
</dbReference>
<dbReference type="PROSITE" id="PS50294">
    <property type="entry name" value="WD_REPEATS_REGION"/>
    <property type="match status" value="3"/>
</dbReference>
<evidence type="ECO:0000313" key="6">
    <source>
        <dbReference type="EMBL" id="CAK9252590.1"/>
    </source>
</evidence>
<feature type="domain" description="BRWD/PHIP N-terminal" evidence="5">
    <location>
        <begin position="36"/>
        <end position="132"/>
    </location>
</feature>
<dbReference type="Proteomes" id="UP001497444">
    <property type="component" value="Unassembled WGS sequence"/>
</dbReference>
<evidence type="ECO:0000256" key="1">
    <source>
        <dbReference type="ARBA" id="ARBA00022574"/>
    </source>
</evidence>
<keyword evidence="1 3" id="KW-0853">WD repeat</keyword>
<dbReference type="InterPro" id="IPR015943">
    <property type="entry name" value="WD40/YVTN_repeat-like_dom_sf"/>
</dbReference>
<dbReference type="Pfam" id="PF25437">
    <property type="entry name" value="BRWD1_N"/>
    <property type="match status" value="1"/>
</dbReference>
<feature type="repeat" description="WD" evidence="3">
    <location>
        <begin position="572"/>
        <end position="614"/>
    </location>
</feature>
<dbReference type="PRINTS" id="PR00320">
    <property type="entry name" value="GPROTEINBRPT"/>
</dbReference>
<dbReference type="Pfam" id="PF00400">
    <property type="entry name" value="WD40"/>
    <property type="match status" value="5"/>
</dbReference>
<evidence type="ECO:0000259" key="5">
    <source>
        <dbReference type="Pfam" id="PF25437"/>
    </source>
</evidence>
<gene>
    <name evidence="6" type="ORF">CSSPJE1EN1_LOCUS27968</name>
</gene>
<feature type="repeat" description="WD" evidence="3">
    <location>
        <begin position="237"/>
        <end position="278"/>
    </location>
</feature>
<dbReference type="EMBL" id="CAXAQS010000665">
    <property type="protein sequence ID" value="CAK9252590.1"/>
    <property type="molecule type" value="Genomic_DNA"/>
</dbReference>
<dbReference type="InterPro" id="IPR036322">
    <property type="entry name" value="WD40_repeat_dom_sf"/>
</dbReference>
<name>A0ABP0VDS0_9BRYO</name>
<reference evidence="6" key="1">
    <citation type="submission" date="2024-02" db="EMBL/GenBank/DDBJ databases">
        <authorList>
            <consortium name="ELIXIR-Norway"/>
            <consortium name="Elixir Norway"/>
        </authorList>
    </citation>
    <scope>NUCLEOTIDE SEQUENCE</scope>
</reference>
<sequence>MATSSLVPLPQPDQPGLFNPTRALGGGLSPLPPDASSRGSIDPDIAEVYFLVMHFLASGPCTRAFGQLWNELLQHKLLPRRFHAWYARDRKNSGNEDDDGLSLPLSYTDIVTRHPHVEPGHLVKLLQQLLVYNQRSVAALEPAHSRIPTAADVPTLLGAGAFSLLDLERSQASKDVSRWTRQLRWPHWEADQVHGLMLRELGGGFARHHRAPSLRTASYVVTKPAVLVDRIQIIKKLRGHRNAVYCAIFDRTGQYVITGSDDRLVKIWSTETGLCLRSCRGHEGDITDLAVSSGNTLVASASNDYSIRVWQLPNGVPISLLRGHTASVTAISFSPRQGCEHLLLSTSDDGTCRIWNAKNSSLNSRVYMPNPKDAPAMGAPTPVGPPNNQVLCGAFNADGTIFVTGSSDKMARVWDARKWNDDVTGRPNYELDTLKGHENDVNYVQFSGCAAPSRPWVGDMSKEDHHFKNSWSAHDSIVTCSRDGSAIIWTPRTRKYHGKVGRWQKAYHLRVPPPPMPPQPPRGNGPRHRVLPTPLGVNMIVWSLDNRFVLAAIMDHRICVWNAVDGSLVHSLTGHDKQTYVLDVHPFNPRIAMSAGYDGRVIIWDIWEGHPIKVYDTGEYNLVDGNFSPDGSSLVVSDEVGQIYIFGTGPGMAQKDVKYDQFFLGDFRPLVRDTFGNVLDAVSNDHQPLLCNCSICGMTL</sequence>
<dbReference type="SMART" id="SM00320">
    <property type="entry name" value="WD40"/>
    <property type="match status" value="8"/>
</dbReference>
<dbReference type="SUPFAM" id="SSF50978">
    <property type="entry name" value="WD40 repeat-like"/>
    <property type="match status" value="1"/>
</dbReference>
<feature type="region of interest" description="Disordered" evidence="4">
    <location>
        <begin position="1"/>
        <end position="37"/>
    </location>
</feature>
<feature type="repeat" description="WD" evidence="3">
    <location>
        <begin position="279"/>
        <end position="320"/>
    </location>
</feature>
<evidence type="ECO:0000256" key="3">
    <source>
        <dbReference type="PROSITE-ProRule" id="PRU00221"/>
    </source>
</evidence>
<dbReference type="PROSITE" id="PS00678">
    <property type="entry name" value="WD_REPEATS_1"/>
    <property type="match status" value="2"/>
</dbReference>
<evidence type="ECO:0000256" key="2">
    <source>
        <dbReference type="ARBA" id="ARBA00022737"/>
    </source>
</evidence>
<dbReference type="PROSITE" id="PS50082">
    <property type="entry name" value="WD_REPEATS_2"/>
    <property type="match status" value="5"/>
</dbReference>
<evidence type="ECO:0000313" key="7">
    <source>
        <dbReference type="Proteomes" id="UP001497444"/>
    </source>
</evidence>
<dbReference type="PANTHER" id="PTHR16266">
    <property type="entry name" value="WD REPEAT DOMAIN 9"/>
    <property type="match status" value="1"/>
</dbReference>
<proteinExistence type="predicted"/>
<feature type="repeat" description="WD" evidence="3">
    <location>
        <begin position="383"/>
        <end position="415"/>
    </location>
</feature>
<dbReference type="CDD" id="cd00200">
    <property type="entry name" value="WD40"/>
    <property type="match status" value="1"/>
</dbReference>
<organism evidence="6 7">
    <name type="scientific">Sphagnum jensenii</name>
    <dbReference type="NCBI Taxonomy" id="128206"/>
    <lineage>
        <taxon>Eukaryota</taxon>
        <taxon>Viridiplantae</taxon>
        <taxon>Streptophyta</taxon>
        <taxon>Embryophyta</taxon>
        <taxon>Bryophyta</taxon>
        <taxon>Sphagnophytina</taxon>
        <taxon>Sphagnopsida</taxon>
        <taxon>Sphagnales</taxon>
        <taxon>Sphagnaceae</taxon>
        <taxon>Sphagnum</taxon>
    </lineage>
</organism>
<dbReference type="InterPro" id="IPR020472">
    <property type="entry name" value="WD40_PAC1"/>
</dbReference>
<feature type="repeat" description="WD" evidence="3">
    <location>
        <begin position="321"/>
        <end position="365"/>
    </location>
</feature>
<dbReference type="Gene3D" id="2.130.10.10">
    <property type="entry name" value="YVTN repeat-like/Quinoprotein amine dehydrogenase"/>
    <property type="match status" value="3"/>
</dbReference>
<accession>A0ABP0VDS0</accession>
<protein>
    <recommendedName>
        <fullName evidence="5">BRWD/PHIP N-terminal domain-containing protein</fullName>
    </recommendedName>
</protein>
<dbReference type="InterPro" id="IPR019775">
    <property type="entry name" value="WD40_repeat_CS"/>
</dbReference>
<keyword evidence="7" id="KW-1185">Reference proteome</keyword>
<dbReference type="InterPro" id="IPR057452">
    <property type="entry name" value="BRWD/PHIP_N"/>
</dbReference>
<dbReference type="PANTHER" id="PTHR16266:SF17">
    <property type="entry name" value="BRWD3"/>
    <property type="match status" value="1"/>
</dbReference>
<dbReference type="InterPro" id="IPR052060">
    <property type="entry name" value="Bromo_WD_repeat"/>
</dbReference>
<keyword evidence="2" id="KW-0677">Repeat</keyword>